<dbReference type="Proteomes" id="UP001168821">
    <property type="component" value="Unassembled WGS sequence"/>
</dbReference>
<protein>
    <submittedName>
        <fullName evidence="2">Uncharacterized protein</fullName>
    </submittedName>
</protein>
<organism evidence="2 3">
    <name type="scientific">Zophobas morio</name>
    <dbReference type="NCBI Taxonomy" id="2755281"/>
    <lineage>
        <taxon>Eukaryota</taxon>
        <taxon>Metazoa</taxon>
        <taxon>Ecdysozoa</taxon>
        <taxon>Arthropoda</taxon>
        <taxon>Hexapoda</taxon>
        <taxon>Insecta</taxon>
        <taxon>Pterygota</taxon>
        <taxon>Neoptera</taxon>
        <taxon>Endopterygota</taxon>
        <taxon>Coleoptera</taxon>
        <taxon>Polyphaga</taxon>
        <taxon>Cucujiformia</taxon>
        <taxon>Tenebrionidae</taxon>
        <taxon>Zophobas</taxon>
    </lineage>
</organism>
<evidence type="ECO:0000256" key="1">
    <source>
        <dbReference type="SAM" id="Phobius"/>
    </source>
</evidence>
<evidence type="ECO:0000313" key="2">
    <source>
        <dbReference type="EMBL" id="KAJ3654008.1"/>
    </source>
</evidence>
<gene>
    <name evidence="2" type="ORF">Zmor_013223</name>
</gene>
<dbReference type="EMBL" id="JALNTZ010000004">
    <property type="protein sequence ID" value="KAJ3654008.1"/>
    <property type="molecule type" value="Genomic_DNA"/>
</dbReference>
<keyword evidence="1" id="KW-0472">Membrane</keyword>
<dbReference type="AlphaFoldDB" id="A0AA38MF61"/>
<keyword evidence="1" id="KW-0812">Transmembrane</keyword>
<evidence type="ECO:0000313" key="3">
    <source>
        <dbReference type="Proteomes" id="UP001168821"/>
    </source>
</evidence>
<sequence length="124" mass="13837">MYKEAKLARKDSTITIIELETSAKNLTVLISDDSVTNFSKYRKVVALMDCEKKSAFVIGSGPLGTQNPPLIPDTSYNITYILSTINRNKISHRIYYTTCSSTYSRLVLLSLLVLLLIPLVSAFL</sequence>
<keyword evidence="1" id="KW-1133">Transmembrane helix</keyword>
<feature type="transmembrane region" description="Helical" evidence="1">
    <location>
        <begin position="103"/>
        <end position="123"/>
    </location>
</feature>
<keyword evidence="3" id="KW-1185">Reference proteome</keyword>
<name>A0AA38MF61_9CUCU</name>
<comment type="caution">
    <text evidence="2">The sequence shown here is derived from an EMBL/GenBank/DDBJ whole genome shotgun (WGS) entry which is preliminary data.</text>
</comment>
<proteinExistence type="predicted"/>
<reference evidence="2" key="1">
    <citation type="journal article" date="2023" name="G3 (Bethesda)">
        <title>Whole genome assemblies of Zophobas morio and Tenebrio molitor.</title>
        <authorList>
            <person name="Kaur S."/>
            <person name="Stinson S.A."/>
            <person name="diCenzo G.C."/>
        </authorList>
    </citation>
    <scope>NUCLEOTIDE SEQUENCE</scope>
    <source>
        <strain evidence="2">QUZm001</strain>
    </source>
</reference>
<accession>A0AA38MF61</accession>